<name>A0A1X9M7W0_9BACI</name>
<keyword evidence="1" id="KW-0472">Membrane</keyword>
<sequence>MKNQFLNRLRRYSKYIFLVLFVLAVYSYAMFQGGFVSWFLFYSVITVIVATVAVAVFPFKVLKAERVVNKEVLRAGENVDVTVVIEKRMFQPFFFLRIQDSIPQKLGSSDEAGALFFFSFQRKLVFSYTIRDARRGEYNFEELRFTFGDLFGLFERQSQIPCQTTVLVYPRVKKLKSTLLSKSSKQMEGESLQQSFDDDRSLAGVRQYVPGDRLNTIDWKQSARSGHLMTKEFESYKGESTVVAFDSYLNKTTELAFERAVELAASMINSFIKENAVPKVSIRLEDWRSSQLSHRTASRGLHLLARVKPIAQPAYVIDKVYQSWQGMHVYYVCAELDSSFVQVCQTMLEQKIALTICMAQLTDEELEVARELEKLGISFFTIN</sequence>
<evidence type="ECO:0000259" key="2">
    <source>
        <dbReference type="Pfam" id="PF01882"/>
    </source>
</evidence>
<proteinExistence type="predicted"/>
<keyword evidence="4" id="KW-1185">Reference proteome</keyword>
<keyword evidence="1" id="KW-1133">Transmembrane helix</keyword>
<protein>
    <recommendedName>
        <fullName evidence="2">DUF58 domain-containing protein</fullName>
    </recommendedName>
</protein>
<dbReference type="EMBL" id="CP020814">
    <property type="protein sequence ID" value="ARK28690.1"/>
    <property type="molecule type" value="Genomic_DNA"/>
</dbReference>
<dbReference type="RefSeq" id="WP_157076904.1">
    <property type="nucleotide sequence ID" value="NZ_CP020814.1"/>
</dbReference>
<dbReference type="STRING" id="199441.BkAM31D_01830"/>
<dbReference type="KEGG" id="bkw:BkAM31D_01830"/>
<gene>
    <name evidence="3" type="ORF">BkAM31D_01830</name>
</gene>
<dbReference type="Pfam" id="PF01882">
    <property type="entry name" value="DUF58"/>
    <property type="match status" value="1"/>
</dbReference>
<evidence type="ECO:0000313" key="4">
    <source>
        <dbReference type="Proteomes" id="UP000193006"/>
    </source>
</evidence>
<accession>A0A1X9M7W0</accession>
<evidence type="ECO:0000313" key="3">
    <source>
        <dbReference type="EMBL" id="ARK28690.1"/>
    </source>
</evidence>
<feature type="transmembrane region" description="Helical" evidence="1">
    <location>
        <begin position="35"/>
        <end position="57"/>
    </location>
</feature>
<feature type="transmembrane region" description="Helical" evidence="1">
    <location>
        <begin position="12"/>
        <end position="29"/>
    </location>
</feature>
<keyword evidence="1" id="KW-0812">Transmembrane</keyword>
<feature type="domain" description="DUF58" evidence="2">
    <location>
        <begin position="205"/>
        <end position="276"/>
    </location>
</feature>
<reference evidence="3 4" key="1">
    <citation type="submission" date="2017-04" db="EMBL/GenBank/DDBJ databases">
        <title>Bacillus krulwichiae AM31D Genome sequencing and assembly.</title>
        <authorList>
            <person name="Krulwich T.A."/>
            <person name="Anastor L."/>
            <person name="Ehrlich R."/>
            <person name="Ehrlich G.D."/>
            <person name="Janto B."/>
        </authorList>
    </citation>
    <scope>NUCLEOTIDE SEQUENCE [LARGE SCALE GENOMIC DNA]</scope>
    <source>
        <strain evidence="3 4">AM31D</strain>
    </source>
</reference>
<dbReference type="AlphaFoldDB" id="A0A1X9M7W0"/>
<evidence type="ECO:0000256" key="1">
    <source>
        <dbReference type="SAM" id="Phobius"/>
    </source>
</evidence>
<dbReference type="InterPro" id="IPR002881">
    <property type="entry name" value="DUF58"/>
</dbReference>
<dbReference type="PANTHER" id="PTHR34351:SF2">
    <property type="entry name" value="DUF58 DOMAIN-CONTAINING PROTEIN"/>
    <property type="match status" value="1"/>
</dbReference>
<dbReference type="PANTHER" id="PTHR34351">
    <property type="entry name" value="SLR1927 PROTEIN-RELATED"/>
    <property type="match status" value="1"/>
</dbReference>
<dbReference type="Proteomes" id="UP000193006">
    <property type="component" value="Chromosome"/>
</dbReference>
<organism evidence="3 4">
    <name type="scientific">Halalkalibacter krulwichiae</name>
    <dbReference type="NCBI Taxonomy" id="199441"/>
    <lineage>
        <taxon>Bacteria</taxon>
        <taxon>Bacillati</taxon>
        <taxon>Bacillota</taxon>
        <taxon>Bacilli</taxon>
        <taxon>Bacillales</taxon>
        <taxon>Bacillaceae</taxon>
        <taxon>Halalkalibacter</taxon>
    </lineage>
</organism>